<sequence length="151" mass="16684">MAAPVRVPVVVSSLLVLPALLLRGRWAGYKPKAISGEHAEWLLQRVRSDDFALRGLVAELAGHGLKVDDHSVWDVVHAEKLSFKKAWRLANAMVARSRGGEPNGPKYQACVEAERLVFIGETWTGTDMPPSWGWAPRGHFRPRFPTAAGRP</sequence>
<proteinExistence type="predicted"/>
<dbReference type="OrthoDB" id="565387at2"/>
<comment type="caution">
    <text evidence="1">The sequence shown here is derived from an EMBL/GenBank/DDBJ whole genome shotgun (WGS) entry which is preliminary data.</text>
</comment>
<reference evidence="1 2" key="1">
    <citation type="submission" date="2019-03" db="EMBL/GenBank/DDBJ databases">
        <title>Bradyrhizobium diversity isolated from nodules of Chamaecrista fasciculata.</title>
        <authorList>
            <person name="Klepa M.S."/>
            <person name="Urquiaga M.O."/>
            <person name="Hungria M."/>
            <person name="Delamuta J.R."/>
        </authorList>
    </citation>
    <scope>NUCLEOTIDE SEQUENCE [LARGE SCALE GENOMIC DNA]</scope>
    <source>
        <strain evidence="1 2">CNPSo 3448</strain>
    </source>
</reference>
<organism evidence="1 2">
    <name type="scientific">Bradyrhizobium niftali</name>
    <dbReference type="NCBI Taxonomy" id="2560055"/>
    <lineage>
        <taxon>Bacteria</taxon>
        <taxon>Pseudomonadati</taxon>
        <taxon>Pseudomonadota</taxon>
        <taxon>Alphaproteobacteria</taxon>
        <taxon>Hyphomicrobiales</taxon>
        <taxon>Nitrobacteraceae</taxon>
        <taxon>Bradyrhizobium</taxon>
    </lineage>
</organism>
<dbReference type="AlphaFoldDB" id="A0A4Y9L0B0"/>
<name>A0A4Y9L0B0_9BRAD</name>
<accession>A0A4Y9L0B0</accession>
<protein>
    <submittedName>
        <fullName evidence="1">Uncharacterized protein</fullName>
    </submittedName>
</protein>
<gene>
    <name evidence="1" type="ORF">E4K65_46410</name>
</gene>
<evidence type="ECO:0000313" key="1">
    <source>
        <dbReference type="EMBL" id="TFV35644.1"/>
    </source>
</evidence>
<dbReference type="EMBL" id="SPQT01000095">
    <property type="protein sequence ID" value="TFV35644.1"/>
    <property type="molecule type" value="Genomic_DNA"/>
</dbReference>
<dbReference type="Proteomes" id="UP000297966">
    <property type="component" value="Unassembled WGS sequence"/>
</dbReference>
<evidence type="ECO:0000313" key="2">
    <source>
        <dbReference type="Proteomes" id="UP000297966"/>
    </source>
</evidence>
<keyword evidence="2" id="KW-1185">Reference proteome</keyword>